<evidence type="ECO:0000313" key="1">
    <source>
        <dbReference type="EMBL" id="AEQ97232.1"/>
    </source>
</evidence>
<dbReference type="Proteomes" id="UP000008851">
    <property type="component" value="Chromosome"/>
</dbReference>
<dbReference type="HOGENOM" id="CLU_2884859_0_0_6"/>
<accession>G7TA47</accession>
<proteinExistence type="predicted"/>
<dbReference type="EMBL" id="CP003057">
    <property type="protein sequence ID" value="AEQ97232.1"/>
    <property type="molecule type" value="Genomic_DNA"/>
</dbReference>
<sequence>MRDAKRIALGDRWGGCRGASLQGVASGLRATQATAYPVAASSASALSHNARTVPVRCGRVVSG</sequence>
<evidence type="ECO:0000313" key="2">
    <source>
        <dbReference type="Proteomes" id="UP000008851"/>
    </source>
</evidence>
<protein>
    <submittedName>
        <fullName evidence="1">Uncharacterized protein</fullName>
    </submittedName>
</protein>
<reference evidence="1 2" key="1">
    <citation type="journal article" date="2011" name="J. Bacteriol.">
        <title>Two new complete genome sequences offer insight into host and tissue specificity of plant pathogenic Xanthomonas spp.</title>
        <authorList>
            <person name="Bogdanove A.J."/>
            <person name="Koebnik R."/>
            <person name="Lu H."/>
            <person name="Furutani A."/>
            <person name="Angiuoli S.V."/>
            <person name="Patil P.B."/>
            <person name="Van Sluys M.A."/>
            <person name="Ryan R.P."/>
            <person name="Meyer D.F."/>
            <person name="Han S.W."/>
            <person name="Aparna G."/>
            <person name="Rajaram M."/>
            <person name="Delcher A.L."/>
            <person name="Phillippy A.M."/>
            <person name="Puiu D."/>
            <person name="Schatz M.C."/>
            <person name="Shumway M."/>
            <person name="Sommer D.D."/>
            <person name="Trapnell C."/>
            <person name="Benahmed F."/>
            <person name="Dimitrov G."/>
            <person name="Madupu R."/>
            <person name="Radune D."/>
            <person name="Sullivan S."/>
            <person name="Jha G."/>
            <person name="Ishihara H."/>
            <person name="Lee S.W."/>
            <person name="Pandey A."/>
            <person name="Sharma V."/>
            <person name="Sriariyanun M."/>
            <person name="Szurek B."/>
            <person name="Vera-Cruz C.M."/>
            <person name="Dorman K.S."/>
            <person name="Ronald P.C."/>
            <person name="Verdier V."/>
            <person name="Dow J.M."/>
            <person name="Sonti R.V."/>
            <person name="Tsuge S."/>
            <person name="Brendel V.P."/>
            <person name="Rabinowicz P.D."/>
            <person name="Leach J.E."/>
            <person name="White F.F."/>
            <person name="Salzberg S.L."/>
        </authorList>
    </citation>
    <scope>NUCLEOTIDE SEQUENCE [LARGE SCALE GENOMIC DNA]</scope>
    <source>
        <strain evidence="1 2">BLS256</strain>
    </source>
</reference>
<organism evidence="1 2">
    <name type="scientific">Xanthomonas oryzae pv. oryzicola (strain BLS256)</name>
    <dbReference type="NCBI Taxonomy" id="383407"/>
    <lineage>
        <taxon>Bacteria</taxon>
        <taxon>Pseudomonadati</taxon>
        <taxon>Pseudomonadota</taxon>
        <taxon>Gammaproteobacteria</taxon>
        <taxon>Lysobacterales</taxon>
        <taxon>Lysobacteraceae</taxon>
        <taxon>Xanthomonas</taxon>
    </lineage>
</organism>
<gene>
    <name evidence="1" type="ORF">XOC_3134</name>
</gene>
<name>G7TA47_XANOB</name>
<dbReference type="KEGG" id="xor:XOC_3134"/>
<dbReference type="AlphaFoldDB" id="G7TA47"/>